<dbReference type="InterPro" id="IPR053135">
    <property type="entry name" value="AKR2_Oxidoreductase"/>
</dbReference>
<dbReference type="InterPro" id="IPR019546">
    <property type="entry name" value="TAT_signal_bac_arc"/>
</dbReference>
<dbReference type="AlphaFoldDB" id="A0AAV3TZA8"/>
<dbReference type="EMBL" id="BAABLX010000007">
    <property type="protein sequence ID" value="GAA4934608.1"/>
    <property type="molecule type" value="Genomic_DNA"/>
</dbReference>
<dbReference type="PROSITE" id="PS51318">
    <property type="entry name" value="TAT"/>
    <property type="match status" value="1"/>
</dbReference>
<comment type="caution">
    <text evidence="4">The sequence shown here is derived from an EMBL/GenBank/DDBJ whole genome shotgun (WGS) entry which is preliminary data.</text>
</comment>
<evidence type="ECO:0000259" key="3">
    <source>
        <dbReference type="Pfam" id="PF00248"/>
    </source>
</evidence>
<protein>
    <submittedName>
        <fullName evidence="4">Aldo/keto reductase</fullName>
    </submittedName>
</protein>
<feature type="signal peptide" evidence="2">
    <location>
        <begin position="1"/>
        <end position="27"/>
    </location>
</feature>
<evidence type="ECO:0000256" key="1">
    <source>
        <dbReference type="ARBA" id="ARBA00022729"/>
    </source>
</evidence>
<dbReference type="RefSeq" id="WP_345417852.1">
    <property type="nucleotide sequence ID" value="NZ_AP031496.1"/>
</dbReference>
<dbReference type="InterPro" id="IPR023210">
    <property type="entry name" value="NADP_OxRdtase_dom"/>
</dbReference>
<dbReference type="InterPro" id="IPR036812">
    <property type="entry name" value="NAD(P)_OxRdtase_dom_sf"/>
</dbReference>
<dbReference type="PANTHER" id="PTHR43312">
    <property type="entry name" value="D-THREO-ALDOSE 1-DEHYDROGENASE"/>
    <property type="match status" value="1"/>
</dbReference>
<feature type="domain" description="NADP-dependent oxidoreductase" evidence="3">
    <location>
        <begin position="47"/>
        <end position="300"/>
    </location>
</feature>
<evidence type="ECO:0000256" key="2">
    <source>
        <dbReference type="SAM" id="SignalP"/>
    </source>
</evidence>
<dbReference type="Proteomes" id="UP001409585">
    <property type="component" value="Unassembled WGS sequence"/>
</dbReference>
<keyword evidence="5" id="KW-1185">Reference proteome</keyword>
<organism evidence="4 5">
    <name type="scientific">Halioxenophilus aromaticivorans</name>
    <dbReference type="NCBI Taxonomy" id="1306992"/>
    <lineage>
        <taxon>Bacteria</taxon>
        <taxon>Pseudomonadati</taxon>
        <taxon>Pseudomonadota</taxon>
        <taxon>Gammaproteobacteria</taxon>
        <taxon>Alteromonadales</taxon>
        <taxon>Alteromonadaceae</taxon>
        <taxon>Halioxenophilus</taxon>
    </lineage>
</organism>
<evidence type="ECO:0000313" key="5">
    <source>
        <dbReference type="Proteomes" id="UP001409585"/>
    </source>
</evidence>
<evidence type="ECO:0000313" key="4">
    <source>
        <dbReference type="EMBL" id="GAA4934608.1"/>
    </source>
</evidence>
<name>A0AAV3TZA8_9ALTE</name>
<dbReference type="InterPro" id="IPR006311">
    <property type="entry name" value="TAT_signal"/>
</dbReference>
<keyword evidence="1 2" id="KW-0732">Signal</keyword>
<dbReference type="Pfam" id="PF00248">
    <property type="entry name" value="Aldo_ket_red"/>
    <property type="match status" value="1"/>
</dbReference>
<proteinExistence type="predicted"/>
<sequence length="307" mass="34186">MAMNRRQFLYTGACAAAALALPSRSFAVDTGLQTKPISPGKPAIPVIGMGTWQTFNIGDDPQLQKRCTEIVSTFIDMGGQLIDSSPMYGSSATTVGRALAQLGPQHNVFAADKIWSRDGDATQQEYDQQARRWGRDHMELMQIHNLMAWQPHLEHLSAMKQAGLVDYIGVTTSHGRRHKELENIMANHALDFVQLTYNISHRDVEQRLLPLAREKNIAVIANRPYDGGHLIKPLKHKAAVPQWAQQEHGYQTWADLLLGFVVSHPAVTCAIPATSQVAHMRENMQAGRHTLLSAKERRRLADYVGTL</sequence>
<dbReference type="NCBIfam" id="TIGR01409">
    <property type="entry name" value="TAT_signal_seq"/>
    <property type="match status" value="1"/>
</dbReference>
<gene>
    <name evidence="4" type="ORF">GCM10025791_09460</name>
</gene>
<feature type="chain" id="PRO_5043696862" evidence="2">
    <location>
        <begin position="28"/>
        <end position="307"/>
    </location>
</feature>
<dbReference type="Gene3D" id="3.20.20.100">
    <property type="entry name" value="NADP-dependent oxidoreductase domain"/>
    <property type="match status" value="1"/>
</dbReference>
<reference evidence="5" key="1">
    <citation type="journal article" date="2019" name="Int. J. Syst. Evol. Microbiol.">
        <title>The Global Catalogue of Microorganisms (GCM) 10K type strain sequencing project: providing services to taxonomists for standard genome sequencing and annotation.</title>
        <authorList>
            <consortium name="The Broad Institute Genomics Platform"/>
            <consortium name="The Broad Institute Genome Sequencing Center for Infectious Disease"/>
            <person name="Wu L."/>
            <person name="Ma J."/>
        </authorList>
    </citation>
    <scope>NUCLEOTIDE SEQUENCE [LARGE SCALE GENOMIC DNA]</scope>
    <source>
        <strain evidence="5">JCM 19134</strain>
    </source>
</reference>
<accession>A0AAV3TZA8</accession>
<dbReference type="PANTHER" id="PTHR43312:SF1">
    <property type="entry name" value="NADP-DEPENDENT OXIDOREDUCTASE DOMAIN-CONTAINING PROTEIN"/>
    <property type="match status" value="1"/>
</dbReference>
<dbReference type="CDD" id="cd19095">
    <property type="entry name" value="AKR_PA4992-like"/>
    <property type="match status" value="1"/>
</dbReference>
<dbReference type="SUPFAM" id="SSF51430">
    <property type="entry name" value="NAD(P)-linked oxidoreductase"/>
    <property type="match status" value="1"/>
</dbReference>